<proteinExistence type="predicted"/>
<reference evidence="2 3" key="1">
    <citation type="submission" date="2023-06" db="EMBL/GenBank/DDBJ databases">
        <title>Whole genome sequence of Oscillatoria calcuttensis NRMC-F 0142.</title>
        <authorList>
            <person name="Shakena Fathima T."/>
            <person name="Muralitharan G."/>
            <person name="Thajuddin N."/>
        </authorList>
    </citation>
    <scope>NUCLEOTIDE SEQUENCE [LARGE SCALE GENOMIC DNA]</scope>
    <source>
        <strain evidence="2 3">NRMC-F 0142</strain>
    </source>
</reference>
<keyword evidence="3" id="KW-1185">Reference proteome</keyword>
<dbReference type="EC" id="3.1.-.-" evidence="2"/>
<feature type="domain" description="Dienelactone hydrolase" evidence="1">
    <location>
        <begin position="18"/>
        <end position="236"/>
    </location>
</feature>
<dbReference type="Gene3D" id="3.40.50.1820">
    <property type="entry name" value="alpha/beta hydrolase"/>
    <property type="match status" value="1"/>
</dbReference>
<organism evidence="2 3">
    <name type="scientific">Geitlerinema calcuttense NRMC-F 0142</name>
    <dbReference type="NCBI Taxonomy" id="2922238"/>
    <lineage>
        <taxon>Bacteria</taxon>
        <taxon>Bacillati</taxon>
        <taxon>Cyanobacteriota</taxon>
        <taxon>Cyanophyceae</taxon>
        <taxon>Geitlerinematales</taxon>
        <taxon>Geitlerinemataceae</taxon>
        <taxon>Geitlerinema</taxon>
    </lineage>
</organism>
<dbReference type="PANTHER" id="PTHR46623">
    <property type="entry name" value="CARBOXYMETHYLENEBUTENOLIDASE-RELATED"/>
    <property type="match status" value="1"/>
</dbReference>
<dbReference type="Proteomes" id="UP001230986">
    <property type="component" value="Unassembled WGS sequence"/>
</dbReference>
<dbReference type="Pfam" id="PF01738">
    <property type="entry name" value="DLH"/>
    <property type="match status" value="1"/>
</dbReference>
<dbReference type="PANTHER" id="PTHR46623:SF6">
    <property type="entry name" value="ALPHA_BETA-HYDROLASES SUPERFAMILY PROTEIN"/>
    <property type="match status" value="1"/>
</dbReference>
<evidence type="ECO:0000313" key="3">
    <source>
        <dbReference type="Proteomes" id="UP001230986"/>
    </source>
</evidence>
<dbReference type="InterPro" id="IPR002925">
    <property type="entry name" value="Dienelactn_hydro"/>
</dbReference>
<keyword evidence="2" id="KW-0378">Hydrolase</keyword>
<comment type="caution">
    <text evidence="2">The sequence shown here is derived from an EMBL/GenBank/DDBJ whole genome shotgun (WGS) entry which is preliminary data.</text>
</comment>
<accession>A0ABT7LXX5</accession>
<evidence type="ECO:0000259" key="1">
    <source>
        <dbReference type="Pfam" id="PF01738"/>
    </source>
</evidence>
<dbReference type="GO" id="GO:0016787">
    <property type="term" value="F:hydrolase activity"/>
    <property type="evidence" value="ECO:0007669"/>
    <property type="project" value="UniProtKB-KW"/>
</dbReference>
<gene>
    <name evidence="2" type="ORF">QQ055_01935</name>
</gene>
<sequence length="246" mass="27979">MQIEQTDILVSTPDGQMPAFLCRSSQHKRQPAVVLLMEAFGLTAHIREIATRIAKQGYVVLSPDLYYRELPNNKFGYAEVESAMATMYRLDFHQAVVNDIRATLAYVKSLPDVEPDRIGVTGFCLGGGLTFMCACQFSNEIAAAAPFYGMVLDEWIEAMTEIQVPMHLFFGGRDPFIPRERVEQIESRLKALNKEYTLQFYPDADHGFFCHERSSYNPSAAEDAWLKLMQFFQQHLKEKGDRETSA</sequence>
<evidence type="ECO:0000313" key="2">
    <source>
        <dbReference type="EMBL" id="MDL5056235.1"/>
    </source>
</evidence>
<dbReference type="EMBL" id="JASVEJ010000007">
    <property type="protein sequence ID" value="MDL5056235.1"/>
    <property type="molecule type" value="Genomic_DNA"/>
</dbReference>
<dbReference type="SUPFAM" id="SSF53474">
    <property type="entry name" value="alpha/beta-Hydrolases"/>
    <property type="match status" value="1"/>
</dbReference>
<dbReference type="InterPro" id="IPR029058">
    <property type="entry name" value="AB_hydrolase_fold"/>
</dbReference>
<protein>
    <submittedName>
        <fullName evidence="2">Dienelactone hydrolase family protein</fullName>
        <ecNumber evidence="2">3.1.-.-</ecNumber>
    </submittedName>
</protein>
<name>A0ABT7LXX5_9CYAN</name>
<dbReference type="InterPro" id="IPR051049">
    <property type="entry name" value="Dienelactone_hydrolase-like"/>
</dbReference>
<dbReference type="RefSeq" id="WP_286004132.1">
    <property type="nucleotide sequence ID" value="NZ_JASVEJ010000007.1"/>
</dbReference>